<dbReference type="InterPro" id="IPR018060">
    <property type="entry name" value="HTH_AraC"/>
</dbReference>
<dbReference type="Gene3D" id="1.10.10.60">
    <property type="entry name" value="Homeodomain-like"/>
    <property type="match status" value="2"/>
</dbReference>
<dbReference type="SUPFAM" id="SSF46689">
    <property type="entry name" value="Homeodomain-like"/>
    <property type="match status" value="2"/>
</dbReference>
<dbReference type="InterPro" id="IPR014710">
    <property type="entry name" value="RmlC-like_jellyroll"/>
</dbReference>
<dbReference type="EMBL" id="JANQBD010000011">
    <property type="protein sequence ID" value="MCR8632732.1"/>
    <property type="molecule type" value="Genomic_DNA"/>
</dbReference>
<comment type="caution">
    <text evidence="5">The sequence shown here is derived from an EMBL/GenBank/DDBJ whole genome shotgun (WGS) entry which is preliminary data.</text>
</comment>
<feature type="domain" description="HTH araC/xylS-type" evidence="4">
    <location>
        <begin position="194"/>
        <end position="292"/>
    </location>
</feature>
<dbReference type="InterPro" id="IPR020449">
    <property type="entry name" value="Tscrpt_reg_AraC-type_HTH"/>
</dbReference>
<reference evidence="5 6" key="1">
    <citation type="submission" date="2022-08" db="EMBL/GenBank/DDBJ databases">
        <title>Paenibacillus endoradicis sp. nov., Paenibacillus radicibacter sp. nov and Paenibacillus pararadicis sp. nov., three cold-adapted plant growth-promoting bacteria isolated from root of Larix gmelinii in Great Khingan.</title>
        <authorList>
            <person name="Xue H."/>
        </authorList>
    </citation>
    <scope>NUCLEOTIDE SEQUENCE [LARGE SCALE GENOMIC DNA]</scope>
    <source>
        <strain evidence="5 6">N5-1-1-5</strain>
    </source>
</reference>
<dbReference type="PANTHER" id="PTHR43280:SF2">
    <property type="entry name" value="HTH-TYPE TRANSCRIPTIONAL REGULATOR EXSA"/>
    <property type="match status" value="1"/>
</dbReference>
<dbReference type="Pfam" id="PF12833">
    <property type="entry name" value="HTH_18"/>
    <property type="match status" value="1"/>
</dbReference>
<gene>
    <name evidence="5" type="ORF">NV381_16130</name>
</gene>
<evidence type="ECO:0000256" key="2">
    <source>
        <dbReference type="ARBA" id="ARBA00023125"/>
    </source>
</evidence>
<evidence type="ECO:0000256" key="3">
    <source>
        <dbReference type="ARBA" id="ARBA00023163"/>
    </source>
</evidence>
<proteinExistence type="predicted"/>
<dbReference type="Pfam" id="PF02311">
    <property type="entry name" value="AraC_binding"/>
    <property type="match status" value="1"/>
</dbReference>
<dbReference type="InterPro" id="IPR003313">
    <property type="entry name" value="AraC-bd"/>
</dbReference>
<keyword evidence="2" id="KW-0238">DNA-binding</keyword>
<dbReference type="PRINTS" id="PR00032">
    <property type="entry name" value="HTHARAC"/>
</dbReference>
<dbReference type="Gene3D" id="2.60.120.10">
    <property type="entry name" value="Jelly Rolls"/>
    <property type="match status" value="1"/>
</dbReference>
<dbReference type="InterPro" id="IPR037923">
    <property type="entry name" value="HTH-like"/>
</dbReference>
<protein>
    <submittedName>
        <fullName evidence="5">AraC family transcriptional regulator</fullName>
    </submittedName>
</protein>
<dbReference type="PROSITE" id="PS01124">
    <property type="entry name" value="HTH_ARAC_FAMILY_2"/>
    <property type="match status" value="1"/>
</dbReference>
<keyword evidence="3" id="KW-0804">Transcription</keyword>
<evidence type="ECO:0000256" key="1">
    <source>
        <dbReference type="ARBA" id="ARBA00023015"/>
    </source>
</evidence>
<dbReference type="InterPro" id="IPR009057">
    <property type="entry name" value="Homeodomain-like_sf"/>
</dbReference>
<dbReference type="SMART" id="SM00342">
    <property type="entry name" value="HTH_ARAC"/>
    <property type="match status" value="1"/>
</dbReference>
<name>A0ABT1YHR4_9BACL</name>
<dbReference type="Proteomes" id="UP001300012">
    <property type="component" value="Unassembled WGS sequence"/>
</dbReference>
<accession>A0ABT1YHR4</accession>
<sequence>MTRISNSRYFESADFPFHIAQYPFRAEEMVEPHSHEFVELVYVAEGSGRHDYRGDTYRIYEGDVFVIEPDAEHSYKGGKDPNLTVYNVLFAPSILSNELQMLSTVDSFVDFFYVEPFLRQSVHFQSHLNVEPHDQLEMKHLLGRILSEYKEKKPGYRLLVKTRLIELFVFLSRCYDRSLHRPMTVLAPEREVMKRMVEFIETHHARPLSLDQVSRLCSMSQSSFTAKFKQHIGKTFIEYRNEARIAMAKKLLLASDAGTLQIAGQVGFDDLSFFNKVFKQLVGVTPGQFRRAAKAEGGNSG</sequence>
<keyword evidence="6" id="KW-1185">Reference proteome</keyword>
<evidence type="ECO:0000313" key="5">
    <source>
        <dbReference type="EMBL" id="MCR8632732.1"/>
    </source>
</evidence>
<evidence type="ECO:0000313" key="6">
    <source>
        <dbReference type="Proteomes" id="UP001300012"/>
    </source>
</evidence>
<keyword evidence="1" id="KW-0805">Transcription regulation</keyword>
<evidence type="ECO:0000259" key="4">
    <source>
        <dbReference type="PROSITE" id="PS01124"/>
    </source>
</evidence>
<dbReference type="SUPFAM" id="SSF51215">
    <property type="entry name" value="Regulatory protein AraC"/>
    <property type="match status" value="1"/>
</dbReference>
<organism evidence="5 6">
    <name type="scientific">Paenibacillus radicis</name>
    <name type="common">ex Xue et al. 2023</name>
    <dbReference type="NCBI Taxonomy" id="2972489"/>
    <lineage>
        <taxon>Bacteria</taxon>
        <taxon>Bacillati</taxon>
        <taxon>Bacillota</taxon>
        <taxon>Bacilli</taxon>
        <taxon>Bacillales</taxon>
        <taxon>Paenibacillaceae</taxon>
        <taxon>Paenibacillus</taxon>
    </lineage>
</organism>
<dbReference type="PANTHER" id="PTHR43280">
    <property type="entry name" value="ARAC-FAMILY TRANSCRIPTIONAL REGULATOR"/>
    <property type="match status" value="1"/>
</dbReference>
<dbReference type="RefSeq" id="WP_258214321.1">
    <property type="nucleotide sequence ID" value="NZ_JANQBD010000011.1"/>
</dbReference>